<organism evidence="4 5">
    <name type="scientific">Capronia epimyces CBS 606.96</name>
    <dbReference type="NCBI Taxonomy" id="1182542"/>
    <lineage>
        <taxon>Eukaryota</taxon>
        <taxon>Fungi</taxon>
        <taxon>Dikarya</taxon>
        <taxon>Ascomycota</taxon>
        <taxon>Pezizomycotina</taxon>
        <taxon>Eurotiomycetes</taxon>
        <taxon>Chaetothyriomycetidae</taxon>
        <taxon>Chaetothyriales</taxon>
        <taxon>Herpotrichiellaceae</taxon>
        <taxon>Capronia</taxon>
    </lineage>
</organism>
<dbReference type="PANTHER" id="PTHR24320:SF283">
    <property type="entry name" value="RETINOL DEHYDROGENASE 11"/>
    <property type="match status" value="1"/>
</dbReference>
<comment type="similarity">
    <text evidence="1">Belongs to the short-chain dehydrogenases/reductases (SDR) family.</text>
</comment>
<evidence type="ECO:0000256" key="3">
    <source>
        <dbReference type="ARBA" id="ARBA00023002"/>
    </source>
</evidence>
<keyword evidence="3" id="KW-0560">Oxidoreductase</keyword>
<protein>
    <recommendedName>
        <fullName evidence="6">Oxidoreductase</fullName>
    </recommendedName>
</protein>
<dbReference type="AlphaFoldDB" id="W9XYN2"/>
<evidence type="ECO:0000313" key="4">
    <source>
        <dbReference type="EMBL" id="EXJ82480.1"/>
    </source>
</evidence>
<dbReference type="PRINTS" id="PR00081">
    <property type="entry name" value="GDHRDH"/>
</dbReference>
<dbReference type="OrthoDB" id="191139at2759"/>
<dbReference type="RefSeq" id="XP_007734603.1">
    <property type="nucleotide sequence ID" value="XM_007736413.1"/>
</dbReference>
<evidence type="ECO:0000313" key="5">
    <source>
        <dbReference type="Proteomes" id="UP000019478"/>
    </source>
</evidence>
<dbReference type="eggNOG" id="KOG1208">
    <property type="taxonomic scope" value="Eukaryota"/>
</dbReference>
<sequence>MTCITHTEFDGKTEGVTVAEAYSGSIKDRTILVTGVNKRGIGFGIVQAFASQSPRRLILAGRSASKVQECIDDLRSQYPDVDIDYRLLQVDLSAQESVRKAASVVLSWTDVPTIDLVINNAGVMNLPQKLLSPEGIEMHLATNHIGHFLLTNLILPKLIAAAKNSPPGSVRIINVTSLAAYLSGLRASDMNFNKASSEIPEKERPNAAFLRGGGLEADDHMSYIPMAAYGHSKACNILFSVGLNEKLYEKYGILSLSLHPGEVRSDLHRTTDLDWLDKATKSRESQGFFWKTPTQAAATALVGALDPNLVRPTSDGHGYFLNDCRIGKAPPHAVDETDAHKLWELSEGFVGESFAW</sequence>
<dbReference type="InterPro" id="IPR036291">
    <property type="entry name" value="NAD(P)-bd_dom_sf"/>
</dbReference>
<dbReference type="GO" id="GO:0016491">
    <property type="term" value="F:oxidoreductase activity"/>
    <property type="evidence" value="ECO:0007669"/>
    <property type="project" value="UniProtKB-KW"/>
</dbReference>
<reference evidence="4 5" key="1">
    <citation type="submission" date="2013-03" db="EMBL/GenBank/DDBJ databases">
        <title>The Genome Sequence of Capronia epimyces CBS 606.96.</title>
        <authorList>
            <consortium name="The Broad Institute Genomics Platform"/>
            <person name="Cuomo C."/>
            <person name="de Hoog S."/>
            <person name="Gorbushina A."/>
            <person name="Walker B."/>
            <person name="Young S.K."/>
            <person name="Zeng Q."/>
            <person name="Gargeya S."/>
            <person name="Fitzgerald M."/>
            <person name="Haas B."/>
            <person name="Abouelleil A."/>
            <person name="Allen A.W."/>
            <person name="Alvarado L."/>
            <person name="Arachchi H.M."/>
            <person name="Berlin A.M."/>
            <person name="Chapman S.B."/>
            <person name="Gainer-Dewar J."/>
            <person name="Goldberg J."/>
            <person name="Griggs A."/>
            <person name="Gujja S."/>
            <person name="Hansen M."/>
            <person name="Howarth C."/>
            <person name="Imamovic A."/>
            <person name="Ireland A."/>
            <person name="Larimer J."/>
            <person name="McCowan C."/>
            <person name="Murphy C."/>
            <person name="Pearson M."/>
            <person name="Poon T.W."/>
            <person name="Priest M."/>
            <person name="Roberts A."/>
            <person name="Saif S."/>
            <person name="Shea T."/>
            <person name="Sisk P."/>
            <person name="Sykes S."/>
            <person name="Wortman J."/>
            <person name="Nusbaum C."/>
            <person name="Birren B."/>
        </authorList>
    </citation>
    <scope>NUCLEOTIDE SEQUENCE [LARGE SCALE GENOMIC DNA]</scope>
    <source>
        <strain evidence="4 5">CBS 606.96</strain>
    </source>
</reference>
<evidence type="ECO:0000256" key="1">
    <source>
        <dbReference type="ARBA" id="ARBA00006484"/>
    </source>
</evidence>
<dbReference type="SUPFAM" id="SSF51735">
    <property type="entry name" value="NAD(P)-binding Rossmann-fold domains"/>
    <property type="match status" value="1"/>
</dbReference>
<accession>W9XYN2</accession>
<keyword evidence="5" id="KW-1185">Reference proteome</keyword>
<comment type="caution">
    <text evidence="4">The sequence shown here is derived from an EMBL/GenBank/DDBJ whole genome shotgun (WGS) entry which is preliminary data.</text>
</comment>
<evidence type="ECO:0008006" key="6">
    <source>
        <dbReference type="Google" id="ProtNLM"/>
    </source>
</evidence>
<proteinExistence type="inferred from homology"/>
<dbReference type="Pfam" id="PF00106">
    <property type="entry name" value="adh_short"/>
    <property type="match status" value="1"/>
</dbReference>
<dbReference type="EMBL" id="AMGY01000005">
    <property type="protein sequence ID" value="EXJ82480.1"/>
    <property type="molecule type" value="Genomic_DNA"/>
</dbReference>
<dbReference type="Gene3D" id="3.40.50.720">
    <property type="entry name" value="NAD(P)-binding Rossmann-like Domain"/>
    <property type="match status" value="1"/>
</dbReference>
<gene>
    <name evidence="4" type="ORF">A1O3_06293</name>
</gene>
<evidence type="ECO:0000256" key="2">
    <source>
        <dbReference type="ARBA" id="ARBA00022857"/>
    </source>
</evidence>
<dbReference type="STRING" id="1182542.W9XYN2"/>
<keyword evidence="2" id="KW-0521">NADP</keyword>
<dbReference type="GeneID" id="19170403"/>
<dbReference type="Proteomes" id="UP000019478">
    <property type="component" value="Unassembled WGS sequence"/>
</dbReference>
<dbReference type="HOGENOM" id="CLU_010194_44_0_1"/>
<dbReference type="InterPro" id="IPR002347">
    <property type="entry name" value="SDR_fam"/>
</dbReference>
<dbReference type="PANTHER" id="PTHR24320">
    <property type="entry name" value="RETINOL DEHYDROGENASE"/>
    <property type="match status" value="1"/>
</dbReference>
<name>W9XYN2_9EURO</name>